<feature type="region of interest" description="Disordered" evidence="1">
    <location>
        <begin position="41"/>
        <end position="72"/>
    </location>
</feature>
<accession>A0A813GKH8</accession>
<proteinExistence type="predicted"/>
<dbReference type="EMBL" id="CAJNNV010028445">
    <property type="protein sequence ID" value="CAE8624631.1"/>
    <property type="molecule type" value="Genomic_DNA"/>
</dbReference>
<keyword evidence="4" id="KW-1185">Reference proteome</keyword>
<dbReference type="AlphaFoldDB" id="A0A813GKH8"/>
<organism evidence="3 4">
    <name type="scientific">Polarella glacialis</name>
    <name type="common">Dinoflagellate</name>
    <dbReference type="NCBI Taxonomy" id="89957"/>
    <lineage>
        <taxon>Eukaryota</taxon>
        <taxon>Sar</taxon>
        <taxon>Alveolata</taxon>
        <taxon>Dinophyceae</taxon>
        <taxon>Suessiales</taxon>
        <taxon>Suessiaceae</taxon>
        <taxon>Polarella</taxon>
    </lineage>
</organism>
<name>A0A813GKH8_POLGL</name>
<sequence>MVSNGMVAIASTLVAMAIASTWLAASSLRTAPAPFLSEKTTTAKTTTRTTKTYSLHKAESDDDDPARPNISTAFRTPSVQGALFSHPKQHKQQQKLNKKVMFQTAENKKMTNPAVALCLSGGLRTFLLPAVHGGFKELLGEIPGHGLDTEDSAPDFFMYATLGDAAPKSQCGHDFEPVMADRPMAEEILAKEFTSGRYELVDGSGSVNETNIDQYVGHRGECFNVGFWAAAHAQHLVRSVNQLNHVVRVLKMLRASEQKYDFVILSRPDLEVPKGILDWSSLFKVARSSQFRYDWFFVLPRSAVDVLLTSMDVFLKCKPGQPCCRIGRTEDMYKNLIHPVIYDGSDQNLFSIRRFAPARHISCVSKKGKGVRVKGKEKGKE</sequence>
<evidence type="ECO:0000313" key="3">
    <source>
        <dbReference type="EMBL" id="CAE8624631.1"/>
    </source>
</evidence>
<keyword evidence="2" id="KW-0732">Signal</keyword>
<feature type="chain" id="PRO_5032384520" evidence="2">
    <location>
        <begin position="20"/>
        <end position="381"/>
    </location>
</feature>
<reference evidence="3" key="1">
    <citation type="submission" date="2021-02" db="EMBL/GenBank/DDBJ databases">
        <authorList>
            <person name="Dougan E. K."/>
            <person name="Rhodes N."/>
            <person name="Thang M."/>
            <person name="Chan C."/>
        </authorList>
    </citation>
    <scope>NUCLEOTIDE SEQUENCE</scope>
</reference>
<protein>
    <submittedName>
        <fullName evidence="3">Uncharacterized protein</fullName>
    </submittedName>
</protein>
<evidence type="ECO:0000313" key="4">
    <source>
        <dbReference type="Proteomes" id="UP000654075"/>
    </source>
</evidence>
<evidence type="ECO:0000256" key="1">
    <source>
        <dbReference type="SAM" id="MobiDB-lite"/>
    </source>
</evidence>
<feature type="signal peptide" evidence="2">
    <location>
        <begin position="1"/>
        <end position="19"/>
    </location>
</feature>
<comment type="caution">
    <text evidence="3">The sequence shown here is derived from an EMBL/GenBank/DDBJ whole genome shotgun (WGS) entry which is preliminary data.</text>
</comment>
<dbReference type="Proteomes" id="UP000654075">
    <property type="component" value="Unassembled WGS sequence"/>
</dbReference>
<gene>
    <name evidence="3" type="ORF">PGLA1383_LOCUS41737</name>
</gene>
<feature type="compositionally biased region" description="Low complexity" evidence="1">
    <location>
        <begin position="41"/>
        <end position="52"/>
    </location>
</feature>
<evidence type="ECO:0000256" key="2">
    <source>
        <dbReference type="SAM" id="SignalP"/>
    </source>
</evidence>